<evidence type="ECO:0000256" key="1">
    <source>
        <dbReference type="ARBA" id="ARBA00003920"/>
    </source>
</evidence>
<comment type="function">
    <text evidence="1">Involved in gametogenesis and steroidogenesis.</text>
</comment>
<sequence>MLLLVVMAAVLAVGGARQGCNSSCHLTKIAIQVESCGRMESIITTVCAGQCFTTDQNYIGHDDMTAQVVCNGNWTYEVKEIPGCPVSITYPVATNCRCTACNSGDTHCGRYIGDSPSCLPF</sequence>
<dbReference type="Pfam" id="PF00007">
    <property type="entry name" value="Cys_knot"/>
    <property type="match status" value="1"/>
</dbReference>
<dbReference type="PANTHER" id="PTHR11515">
    <property type="entry name" value="GLYCOPROTEIN HORMONE BETA CHAIN"/>
    <property type="match status" value="1"/>
</dbReference>
<dbReference type="GO" id="GO:0005737">
    <property type="term" value="C:cytoplasm"/>
    <property type="evidence" value="ECO:0007669"/>
    <property type="project" value="TreeGrafter"/>
</dbReference>
<dbReference type="InterPro" id="IPR029034">
    <property type="entry name" value="Cystine-knot_cytokine"/>
</dbReference>
<evidence type="ECO:0000256" key="3">
    <source>
        <dbReference type="ARBA" id="ARBA00006552"/>
    </source>
</evidence>
<dbReference type="InterPro" id="IPR006208">
    <property type="entry name" value="Glyco_hormone_CN"/>
</dbReference>
<keyword evidence="8" id="KW-0732">Signal</keyword>
<dbReference type="SMART" id="SM00068">
    <property type="entry name" value="GHB"/>
    <property type="match status" value="1"/>
</dbReference>
<feature type="signal peptide" evidence="8">
    <location>
        <begin position="1"/>
        <end position="16"/>
    </location>
</feature>
<gene>
    <name evidence="10" type="primary">wFSH-b</name>
</gene>
<comment type="subcellular location">
    <subcellularLocation>
        <location evidence="2">Secreted</location>
    </subcellularLocation>
</comment>
<evidence type="ECO:0000256" key="4">
    <source>
        <dbReference type="ARBA" id="ARBA00011870"/>
    </source>
</evidence>
<dbReference type="CDD" id="cd00069">
    <property type="entry name" value="GHB_like"/>
    <property type="match status" value="1"/>
</dbReference>
<evidence type="ECO:0000313" key="10">
    <source>
        <dbReference type="EMBL" id="BAK41867.1"/>
    </source>
</evidence>
<dbReference type="GO" id="GO:0005615">
    <property type="term" value="C:extracellular space"/>
    <property type="evidence" value="ECO:0007669"/>
    <property type="project" value="TreeGrafter"/>
</dbReference>
<evidence type="ECO:0000256" key="8">
    <source>
        <dbReference type="SAM" id="SignalP"/>
    </source>
</evidence>
<dbReference type="InterPro" id="IPR001545">
    <property type="entry name" value="Gonadotropin_bsu"/>
</dbReference>
<dbReference type="AlphaFoldDB" id="F7J910"/>
<evidence type="ECO:0000256" key="6">
    <source>
        <dbReference type="ARBA" id="ARBA00022702"/>
    </source>
</evidence>
<comment type="similarity">
    <text evidence="3">Belongs to the glycoprotein hormones subunit beta family.</text>
</comment>
<dbReference type="GO" id="GO:0030728">
    <property type="term" value="P:ovulation"/>
    <property type="evidence" value="ECO:0007669"/>
    <property type="project" value="TreeGrafter"/>
</dbReference>
<dbReference type="SUPFAM" id="SSF57501">
    <property type="entry name" value="Cystine-knot cytokines"/>
    <property type="match status" value="1"/>
</dbReference>
<dbReference type="GO" id="GO:0007186">
    <property type="term" value="P:G protein-coupled receptor signaling pathway"/>
    <property type="evidence" value="ECO:0007669"/>
    <property type="project" value="TreeGrafter"/>
</dbReference>
<evidence type="ECO:0000259" key="9">
    <source>
        <dbReference type="Pfam" id="PF00007"/>
    </source>
</evidence>
<dbReference type="EMBL" id="AB641838">
    <property type="protein sequence ID" value="BAK41867.1"/>
    <property type="molecule type" value="mRNA"/>
</dbReference>
<accession>F7J910</accession>
<reference evidence="10" key="1">
    <citation type="submission" date="2011-06" db="EMBL/GenBank/DDBJ databases">
        <title>Effects of hydrostatic pressure on monoaminergic activity in the brain of a tropical wrasse, Hailicoeres trimaculatus: possible implication for controlling tidal-related reproductive activity.</title>
        <authorList>
            <person name="Takemura A."/>
            <person name="Shibata Y."/>
            <person name="Takeuchi Y."/>
            <person name="Hur S."/>
            <person name="Sugama N."/>
        </authorList>
    </citation>
    <scope>NUCLEOTIDE SEQUENCE</scope>
    <source>
        <tissue evidence="10">Pituitary</tissue>
    </source>
</reference>
<dbReference type="GO" id="GO:0005179">
    <property type="term" value="F:hormone activity"/>
    <property type="evidence" value="ECO:0007669"/>
    <property type="project" value="UniProtKB-KW"/>
</dbReference>
<feature type="chain" id="PRO_5003363120" evidence="8">
    <location>
        <begin position="17"/>
        <end position="121"/>
    </location>
</feature>
<evidence type="ECO:0000256" key="2">
    <source>
        <dbReference type="ARBA" id="ARBA00004613"/>
    </source>
</evidence>
<dbReference type="Gene3D" id="2.10.90.10">
    <property type="entry name" value="Cystine-knot cytokines"/>
    <property type="match status" value="1"/>
</dbReference>
<feature type="domain" description="Glycoprotein hormone subunit beta" evidence="9">
    <location>
        <begin position="22"/>
        <end position="115"/>
    </location>
</feature>
<organism evidence="10">
    <name type="scientific">Halichoeres trimaculatus</name>
    <name type="common">Three-spot wrasse</name>
    <name type="synonym">Julis trimaculata</name>
    <dbReference type="NCBI Taxonomy" id="147232"/>
    <lineage>
        <taxon>Eukaryota</taxon>
        <taxon>Metazoa</taxon>
        <taxon>Chordata</taxon>
        <taxon>Craniata</taxon>
        <taxon>Vertebrata</taxon>
        <taxon>Euteleostomi</taxon>
        <taxon>Actinopterygii</taxon>
        <taxon>Neopterygii</taxon>
        <taxon>Teleostei</taxon>
        <taxon>Neoteleostei</taxon>
        <taxon>Acanthomorphata</taxon>
        <taxon>Eupercaria</taxon>
        <taxon>Labriformes</taxon>
        <taxon>Labridae</taxon>
        <taxon>Halichoeres</taxon>
    </lineage>
</organism>
<dbReference type="PANTHER" id="PTHR11515:SF11">
    <property type="entry name" value="LUTROPIN SUBUNIT BETA"/>
    <property type="match status" value="1"/>
</dbReference>
<keyword evidence="6" id="KW-0372">Hormone</keyword>
<comment type="subunit">
    <text evidence="4">Heterodimer of an alpha and a beta chain.</text>
</comment>
<keyword evidence="5" id="KW-0964">Secreted</keyword>
<proteinExistence type="evidence at transcript level"/>
<name>F7J910_HALTR</name>
<evidence type="ECO:0000256" key="5">
    <source>
        <dbReference type="ARBA" id="ARBA00022525"/>
    </source>
</evidence>
<evidence type="ECO:0000256" key="7">
    <source>
        <dbReference type="ARBA" id="ARBA00023157"/>
    </source>
</evidence>
<keyword evidence="7" id="KW-1015">Disulfide bond</keyword>
<protein>
    <submittedName>
        <fullName evidence="10">Follicle-stimulating hormone beta</fullName>
    </submittedName>
</protein>